<gene>
    <name evidence="2" type="ORF">C3B59_10470</name>
</gene>
<feature type="region of interest" description="Disordered" evidence="1">
    <location>
        <begin position="43"/>
        <end position="89"/>
    </location>
</feature>
<sequence length="89" mass="9898">MILKHSPMTSAFRRAQRGPAAEYSAADYLLVGVLNTLRGMSWQLGQDPKKPKPEPISLPGMAVKGTPKKLGDSMSIEEMDRRLAKYKPR</sequence>
<evidence type="ECO:0000256" key="1">
    <source>
        <dbReference type="SAM" id="MobiDB-lite"/>
    </source>
</evidence>
<protein>
    <submittedName>
        <fullName evidence="2">Uncharacterized protein</fullName>
    </submittedName>
</protein>
<name>A0A2S3ZCH1_9MICO</name>
<accession>A0A2S3ZCH1</accession>
<proteinExistence type="predicted"/>
<organism evidence="2 3">
    <name type="scientific">Cryobacterium zongtaii</name>
    <dbReference type="NCBI Taxonomy" id="1259217"/>
    <lineage>
        <taxon>Bacteria</taxon>
        <taxon>Bacillati</taxon>
        <taxon>Actinomycetota</taxon>
        <taxon>Actinomycetes</taxon>
        <taxon>Micrococcales</taxon>
        <taxon>Microbacteriaceae</taxon>
        <taxon>Cryobacterium</taxon>
    </lineage>
</organism>
<dbReference type="AlphaFoldDB" id="A0A2S3ZCH1"/>
<dbReference type="EMBL" id="PPXF01000048">
    <property type="protein sequence ID" value="POH63959.1"/>
    <property type="molecule type" value="Genomic_DNA"/>
</dbReference>
<evidence type="ECO:0000313" key="3">
    <source>
        <dbReference type="Proteomes" id="UP000237104"/>
    </source>
</evidence>
<evidence type="ECO:0000313" key="2">
    <source>
        <dbReference type="EMBL" id="POH63959.1"/>
    </source>
</evidence>
<reference evidence="2 3" key="1">
    <citation type="submission" date="2018-01" db="EMBL/GenBank/DDBJ databases">
        <title>Cryobacterium sp. nov., from glaciers in China.</title>
        <authorList>
            <person name="Liu Q."/>
            <person name="Xin Y.-H."/>
        </authorList>
    </citation>
    <scope>NUCLEOTIDE SEQUENCE [LARGE SCALE GENOMIC DNA]</scope>
    <source>
        <strain evidence="2 3">TMB1-8</strain>
    </source>
</reference>
<comment type="caution">
    <text evidence="2">The sequence shown here is derived from an EMBL/GenBank/DDBJ whole genome shotgun (WGS) entry which is preliminary data.</text>
</comment>
<dbReference type="Proteomes" id="UP000237104">
    <property type="component" value="Unassembled WGS sequence"/>
</dbReference>